<dbReference type="SUPFAM" id="SSF48208">
    <property type="entry name" value="Six-hairpin glycosidases"/>
    <property type="match status" value="1"/>
</dbReference>
<name>A0A2Z2KI55_9BACL</name>
<evidence type="ECO:0000313" key="3">
    <source>
        <dbReference type="Proteomes" id="UP000249890"/>
    </source>
</evidence>
<dbReference type="EMBL" id="CP021780">
    <property type="protein sequence ID" value="ASA19481.1"/>
    <property type="molecule type" value="Genomic_DNA"/>
</dbReference>
<dbReference type="OrthoDB" id="9807186at2"/>
<reference evidence="2 3" key="1">
    <citation type="submission" date="2017-06" db="EMBL/GenBank/DDBJ databases">
        <title>Complete genome sequence of Paenibacillus donghaensis KCTC 13049T isolated from East Sea sediment, South Korea.</title>
        <authorList>
            <person name="Jung B.K."/>
            <person name="Hong S.-J."/>
            <person name="Shin J.-H."/>
        </authorList>
    </citation>
    <scope>NUCLEOTIDE SEQUENCE [LARGE SCALE GENOMIC DNA]</scope>
    <source>
        <strain evidence="2 3">KCTC 13049</strain>
    </source>
</reference>
<dbReference type="GO" id="GO:0005975">
    <property type="term" value="P:carbohydrate metabolic process"/>
    <property type="evidence" value="ECO:0007669"/>
    <property type="project" value="InterPro"/>
</dbReference>
<dbReference type="PANTHER" id="PTHR33886">
    <property type="entry name" value="UNSATURATED RHAMNOGALACTURONAN HYDROLASE (EUROFUNG)"/>
    <property type="match status" value="1"/>
</dbReference>
<organism evidence="2 3">
    <name type="scientific">Paenibacillus donghaensis</name>
    <dbReference type="NCBI Taxonomy" id="414771"/>
    <lineage>
        <taxon>Bacteria</taxon>
        <taxon>Bacillati</taxon>
        <taxon>Bacillota</taxon>
        <taxon>Bacilli</taxon>
        <taxon>Bacillales</taxon>
        <taxon>Paenibacillaceae</taxon>
        <taxon>Paenibacillus</taxon>
    </lineage>
</organism>
<dbReference type="InterPro" id="IPR012341">
    <property type="entry name" value="6hp_glycosidase-like_sf"/>
</dbReference>
<dbReference type="InterPro" id="IPR008928">
    <property type="entry name" value="6-hairpin_glycosidase_sf"/>
</dbReference>
<proteinExistence type="predicted"/>
<dbReference type="Proteomes" id="UP000249890">
    <property type="component" value="Chromosome"/>
</dbReference>
<dbReference type="Gene3D" id="1.50.10.10">
    <property type="match status" value="1"/>
</dbReference>
<dbReference type="KEGG" id="pdh:B9T62_00610"/>
<gene>
    <name evidence="2" type="ORF">B9T62_00610</name>
</gene>
<evidence type="ECO:0000256" key="1">
    <source>
        <dbReference type="ARBA" id="ARBA00022801"/>
    </source>
</evidence>
<evidence type="ECO:0008006" key="4">
    <source>
        <dbReference type="Google" id="ProtNLM"/>
    </source>
</evidence>
<accession>A0A2Z2KI55</accession>
<dbReference type="InterPro" id="IPR010905">
    <property type="entry name" value="Glyco_hydro_88"/>
</dbReference>
<keyword evidence="1" id="KW-0378">Hydrolase</keyword>
<sequence>MALIPEYFPEHDSIARYAGGDSANVLAAVAGRYIGANPPQPPVYRVHSRSGFRRRSDCRYEMNLGERFPELEPGQFVYGWSKLWSEQETEAPLAASCYGPLKLFINGRQAFASNLNDDVFPERRTSFRATLDKGWNHLVLEFAATATGCGGVVGTGSVKGSPLHVLVPAPARQSGGEGWIYSGPQAARWPVSALPGRRDGEAAGTGAPEPGAARVAAGGLAGYGADARGAAAEAELAARCAWYPAGQWTPREMADGNLSRIFGRVPGAKALAWCKLDVRSTQGAVLHGSYRGAAPATVYVDGQLAATLQPGSGVTQLPLQLGYGIHELIVEAVCGDGDGGWGFELEVLPGSPPAALIQPYPVEGMTGTWLYLGPFSAAGAPTIAELAAMDRLFGSGAEQTFWRVDQPDSWVRPYLESGMYGRWNYPLGVTLYGLLRTGAELSAPHYSEYAQRHIGQCTALHEYALWDRDQYGAPGINHQLAMMDSLDDCGSFGAAMLEAHKLSPLRGAEQAAADIAAYITEVQDRLPDGALYRVRGTVDFMQDTMWCDDLYMSTPFLAKYAQLSGDSAYQEDAVSQFLLYKKRLFQPEPGIMHHVYDYKFDRPNGVPWGRGNGWVIFSLAELLSVLPESHARRPQLLEFLRQLSKGYLRLQDEQGLWHQVLTDPESYAEASCTSMFIYAFARSVRSGWLPEPEAYIASAIQGWDALSRYCIDKQGNVYGVCRGSGYSFNPLYYKEELSWQLNDTHGIGIVLLAGIELRRMLAALGAEQTEPMRVI</sequence>
<keyword evidence="3" id="KW-1185">Reference proteome</keyword>
<evidence type="ECO:0000313" key="2">
    <source>
        <dbReference type="EMBL" id="ASA19481.1"/>
    </source>
</evidence>
<dbReference type="PANTHER" id="PTHR33886:SF8">
    <property type="entry name" value="UNSATURATED RHAMNOGALACTURONAN HYDROLASE (EUROFUNG)"/>
    <property type="match status" value="1"/>
</dbReference>
<dbReference type="AlphaFoldDB" id="A0A2Z2KI55"/>
<dbReference type="RefSeq" id="WP_087913505.1">
    <property type="nucleotide sequence ID" value="NZ_CP021780.1"/>
</dbReference>
<dbReference type="InterPro" id="IPR052043">
    <property type="entry name" value="PolySaccharide_Degr_Enz"/>
</dbReference>
<protein>
    <recommendedName>
        <fullName evidence="4">Glycosyl hydrolase</fullName>
    </recommendedName>
</protein>
<dbReference type="GO" id="GO:0016787">
    <property type="term" value="F:hydrolase activity"/>
    <property type="evidence" value="ECO:0007669"/>
    <property type="project" value="UniProtKB-KW"/>
</dbReference>
<dbReference type="Pfam" id="PF07470">
    <property type="entry name" value="Glyco_hydro_88"/>
    <property type="match status" value="1"/>
</dbReference>